<organism evidence="1 2">
    <name type="scientific">Glonium stellatum</name>
    <dbReference type="NCBI Taxonomy" id="574774"/>
    <lineage>
        <taxon>Eukaryota</taxon>
        <taxon>Fungi</taxon>
        <taxon>Dikarya</taxon>
        <taxon>Ascomycota</taxon>
        <taxon>Pezizomycotina</taxon>
        <taxon>Dothideomycetes</taxon>
        <taxon>Pleosporomycetidae</taxon>
        <taxon>Gloniales</taxon>
        <taxon>Gloniaceae</taxon>
        <taxon>Glonium</taxon>
    </lineage>
</organism>
<sequence>MANMGIPYPCVISHHLLRFPGLFLIFFLGSCCEARIRGGVTVHRASRSAVGKAITADVVSHLHIQGAIRAKKHEGGRQTDGRKILCMS</sequence>
<keyword evidence="2" id="KW-1185">Reference proteome</keyword>
<evidence type="ECO:0000313" key="1">
    <source>
        <dbReference type="EMBL" id="OCL04299.1"/>
    </source>
</evidence>
<dbReference type="EMBL" id="KV750551">
    <property type="protein sequence ID" value="OCL04299.1"/>
    <property type="molecule type" value="Genomic_DNA"/>
</dbReference>
<proteinExistence type="predicted"/>
<name>A0A8E2ESZ9_9PEZI</name>
<dbReference type="AlphaFoldDB" id="A0A8E2ESZ9"/>
<gene>
    <name evidence="1" type="ORF">AOQ84DRAFT_121670</name>
</gene>
<protein>
    <submittedName>
        <fullName evidence="1">Uncharacterized protein</fullName>
    </submittedName>
</protein>
<evidence type="ECO:0000313" key="2">
    <source>
        <dbReference type="Proteomes" id="UP000250140"/>
    </source>
</evidence>
<reference evidence="1 2" key="1">
    <citation type="journal article" date="2016" name="Nat. Commun.">
        <title>Ectomycorrhizal ecology is imprinted in the genome of the dominant symbiotic fungus Cenococcum geophilum.</title>
        <authorList>
            <consortium name="DOE Joint Genome Institute"/>
            <person name="Peter M."/>
            <person name="Kohler A."/>
            <person name="Ohm R.A."/>
            <person name="Kuo A."/>
            <person name="Krutzmann J."/>
            <person name="Morin E."/>
            <person name="Arend M."/>
            <person name="Barry K.W."/>
            <person name="Binder M."/>
            <person name="Choi C."/>
            <person name="Clum A."/>
            <person name="Copeland A."/>
            <person name="Grisel N."/>
            <person name="Haridas S."/>
            <person name="Kipfer T."/>
            <person name="LaButti K."/>
            <person name="Lindquist E."/>
            <person name="Lipzen A."/>
            <person name="Maire R."/>
            <person name="Meier B."/>
            <person name="Mihaltcheva S."/>
            <person name="Molinier V."/>
            <person name="Murat C."/>
            <person name="Poggeler S."/>
            <person name="Quandt C.A."/>
            <person name="Sperisen C."/>
            <person name="Tritt A."/>
            <person name="Tisserant E."/>
            <person name="Crous P.W."/>
            <person name="Henrissat B."/>
            <person name="Nehls U."/>
            <person name="Egli S."/>
            <person name="Spatafora J.W."/>
            <person name="Grigoriev I.V."/>
            <person name="Martin F.M."/>
        </authorList>
    </citation>
    <scope>NUCLEOTIDE SEQUENCE [LARGE SCALE GENOMIC DNA]</scope>
    <source>
        <strain evidence="1 2">CBS 207.34</strain>
    </source>
</reference>
<accession>A0A8E2ESZ9</accession>
<dbReference type="Proteomes" id="UP000250140">
    <property type="component" value="Unassembled WGS sequence"/>
</dbReference>